<feature type="compositionally biased region" description="Low complexity" evidence="5">
    <location>
        <begin position="490"/>
        <end position="509"/>
    </location>
</feature>
<gene>
    <name evidence="8" type="ORF">PCOR1329_LOCUS55136</name>
</gene>
<evidence type="ECO:0000256" key="4">
    <source>
        <dbReference type="ARBA" id="ARBA00023242"/>
    </source>
</evidence>
<feature type="compositionally biased region" description="Low complexity" evidence="5">
    <location>
        <begin position="383"/>
        <end position="397"/>
    </location>
</feature>
<protein>
    <recommendedName>
        <fullName evidence="10">TFIIS central domain-containing protein</fullName>
    </recommendedName>
</protein>
<keyword evidence="3" id="KW-0862">Zinc</keyword>
<evidence type="ECO:0008006" key="10">
    <source>
        <dbReference type="Google" id="ProtNLM"/>
    </source>
</evidence>
<feature type="compositionally biased region" description="Low complexity" evidence="5">
    <location>
        <begin position="529"/>
        <end position="574"/>
    </location>
</feature>
<dbReference type="CDD" id="cd00084">
    <property type="entry name" value="HMG-box_SF"/>
    <property type="match status" value="1"/>
</dbReference>
<dbReference type="Pfam" id="PF07500">
    <property type="entry name" value="TFIIS_M"/>
    <property type="match status" value="1"/>
</dbReference>
<evidence type="ECO:0000256" key="1">
    <source>
        <dbReference type="ARBA" id="ARBA00022723"/>
    </source>
</evidence>
<evidence type="ECO:0000256" key="2">
    <source>
        <dbReference type="ARBA" id="ARBA00022771"/>
    </source>
</evidence>
<dbReference type="SUPFAM" id="SSF46942">
    <property type="entry name" value="Elongation factor TFIIS domain 2"/>
    <property type="match status" value="1"/>
</dbReference>
<feature type="compositionally biased region" description="Low complexity" evidence="5">
    <location>
        <begin position="210"/>
        <end position="226"/>
    </location>
</feature>
<dbReference type="SUPFAM" id="SSF46934">
    <property type="entry name" value="UBA-like"/>
    <property type="match status" value="1"/>
</dbReference>
<evidence type="ECO:0000259" key="6">
    <source>
        <dbReference type="PROSITE" id="PS50030"/>
    </source>
</evidence>
<dbReference type="EMBL" id="CAUYUJ010016751">
    <property type="protein sequence ID" value="CAK0868484.1"/>
    <property type="molecule type" value="Genomic_DNA"/>
</dbReference>
<evidence type="ECO:0000259" key="7">
    <source>
        <dbReference type="PROSITE" id="PS51321"/>
    </source>
</evidence>
<feature type="region of interest" description="Disordered" evidence="5">
    <location>
        <begin position="417"/>
        <end position="580"/>
    </location>
</feature>
<dbReference type="PANTHER" id="PTHR11477">
    <property type="entry name" value="TRANSCRIPTION FACTOR S-II ZINC FINGER DOMAIN-CONTAINING PROTEIN"/>
    <property type="match status" value="1"/>
</dbReference>
<dbReference type="Proteomes" id="UP001189429">
    <property type="component" value="Unassembled WGS sequence"/>
</dbReference>
<feature type="domain" description="TFIIS central" evidence="7">
    <location>
        <begin position="237"/>
        <end position="359"/>
    </location>
</feature>
<keyword evidence="1" id="KW-0479">Metal-binding</keyword>
<dbReference type="SMART" id="SM00510">
    <property type="entry name" value="TFS2M"/>
    <property type="match status" value="1"/>
</dbReference>
<accession>A0ABN9V726</accession>
<dbReference type="Gene3D" id="1.10.8.10">
    <property type="entry name" value="DNA helicase RuvA subunit, C-terminal domain"/>
    <property type="match status" value="1"/>
</dbReference>
<feature type="compositionally biased region" description="Low complexity" evidence="5">
    <location>
        <begin position="443"/>
        <end position="478"/>
    </location>
</feature>
<feature type="domain" description="UBA" evidence="6">
    <location>
        <begin position="595"/>
        <end position="623"/>
    </location>
</feature>
<dbReference type="PROSITE" id="PS50030">
    <property type="entry name" value="UBA"/>
    <property type="match status" value="1"/>
</dbReference>
<feature type="region of interest" description="Disordered" evidence="5">
    <location>
        <begin position="347"/>
        <end position="397"/>
    </location>
</feature>
<evidence type="ECO:0000256" key="5">
    <source>
        <dbReference type="SAM" id="MobiDB-lite"/>
    </source>
</evidence>
<organism evidence="8 9">
    <name type="scientific">Prorocentrum cordatum</name>
    <dbReference type="NCBI Taxonomy" id="2364126"/>
    <lineage>
        <taxon>Eukaryota</taxon>
        <taxon>Sar</taxon>
        <taxon>Alveolata</taxon>
        <taxon>Dinophyceae</taxon>
        <taxon>Prorocentrales</taxon>
        <taxon>Prorocentraceae</taxon>
        <taxon>Prorocentrum</taxon>
    </lineage>
</organism>
<name>A0ABN9V726_9DINO</name>
<dbReference type="PANTHER" id="PTHR11477:SF0">
    <property type="entry name" value="IP08861P-RELATED"/>
    <property type="match status" value="1"/>
</dbReference>
<comment type="caution">
    <text evidence="8">The sequence shown here is derived from an EMBL/GenBank/DDBJ whole genome shotgun (WGS) entry which is preliminary data.</text>
</comment>
<dbReference type="PROSITE" id="PS51321">
    <property type="entry name" value="TFIIS_CENTRAL"/>
    <property type="match status" value="1"/>
</dbReference>
<sequence length="626" mass="63932">MTTATAGGPSGASAPRSREVVPSAYSLYAREHRPSVLRQLGLQDDSGKSDDIAREALERSWKELGAAARCEYEACSAVNRQRIQLGRLRSGVRSGKDASRVISVVKGAIAAISGVPPRSARLLQFVDGAVSALEALDRRMSPRVRAVLGEGLGAAVASRQAHELARRALGPHLGDRLAAVLRRWHEARLHEGPAGGAPSGSAGERRPTRPRGAGAGPARAAPARAARGGRGQAAEELRDGAVEKLCRAMSARGSGAGEASSAAVLPPGVQELGCEIERELFALCGSQVKDYKLRARSLAFNLAAPDGVLLGRVLGRLVAPAQLARLQGEDLASDAVQAARREQREKYFRSEVHLTEPLPKKRRHIGRPRPPEAPSVAAPPAPDGLGPLAGSGQEDELPAALSGALGAPLDDAELVPLPDAERVPSPPAPLQDAEDTSEDAAIARLLALLPPSPEESSSSSSSSSPSPSPRPSRSAGPAARPPLPVKEGAPRGAGPGCAAAPARRLAPGSPGRPPARAPAEDVCSDASIAALLQGLPPSPSSPSSTSSSASSGPGQGPGEAASSSQAASSSSQQAGGPGAPDALERVVCHFCCPAMGFPRSAAQAALRSARGSVEGAVEELLRRGCA</sequence>
<dbReference type="InterPro" id="IPR036575">
    <property type="entry name" value="TFIIS_cen_dom_sf"/>
</dbReference>
<dbReference type="InterPro" id="IPR003618">
    <property type="entry name" value="TFIIS_cen_dom"/>
</dbReference>
<reference evidence="8" key="1">
    <citation type="submission" date="2023-10" db="EMBL/GenBank/DDBJ databases">
        <authorList>
            <person name="Chen Y."/>
            <person name="Shah S."/>
            <person name="Dougan E. K."/>
            <person name="Thang M."/>
            <person name="Chan C."/>
        </authorList>
    </citation>
    <scope>NUCLEOTIDE SEQUENCE [LARGE SCALE GENOMIC DNA]</scope>
</reference>
<dbReference type="InterPro" id="IPR009060">
    <property type="entry name" value="UBA-like_sf"/>
</dbReference>
<dbReference type="Pfam" id="PF00627">
    <property type="entry name" value="UBA"/>
    <property type="match status" value="1"/>
</dbReference>
<proteinExistence type="predicted"/>
<keyword evidence="9" id="KW-1185">Reference proteome</keyword>
<evidence type="ECO:0000256" key="3">
    <source>
        <dbReference type="ARBA" id="ARBA00022833"/>
    </source>
</evidence>
<keyword evidence="4" id="KW-0539">Nucleus</keyword>
<feature type="compositionally biased region" description="Pro residues" evidence="5">
    <location>
        <begin position="371"/>
        <end position="382"/>
    </location>
</feature>
<feature type="region of interest" description="Disordered" evidence="5">
    <location>
        <begin position="190"/>
        <end position="234"/>
    </location>
</feature>
<evidence type="ECO:0000313" key="9">
    <source>
        <dbReference type="Proteomes" id="UP001189429"/>
    </source>
</evidence>
<dbReference type="Gene3D" id="1.10.472.30">
    <property type="entry name" value="Transcription elongation factor S-II, central domain"/>
    <property type="match status" value="1"/>
</dbReference>
<dbReference type="InterPro" id="IPR015940">
    <property type="entry name" value="UBA"/>
</dbReference>
<evidence type="ECO:0000313" key="8">
    <source>
        <dbReference type="EMBL" id="CAK0868484.1"/>
    </source>
</evidence>
<keyword evidence="2" id="KW-0863">Zinc-finger</keyword>